<proteinExistence type="predicted"/>
<dbReference type="Pfam" id="PF06197">
    <property type="entry name" value="DUF998"/>
    <property type="match status" value="1"/>
</dbReference>
<reference evidence="3 4" key="1">
    <citation type="submission" date="2017-04" db="EMBL/GenBank/DDBJ databases">
        <title>Kefir bacterial isolates.</title>
        <authorList>
            <person name="Kim Y."/>
            <person name="Blasche S."/>
            <person name="Patil K.R."/>
        </authorList>
    </citation>
    <scope>NUCLEOTIDE SEQUENCE [LARGE SCALE GENOMIC DNA]</scope>
    <source>
        <strain evidence="3 4">OG2</strain>
    </source>
</reference>
<keyword evidence="2" id="KW-0812">Transmembrane</keyword>
<feature type="transmembrane region" description="Helical" evidence="2">
    <location>
        <begin position="215"/>
        <end position="236"/>
    </location>
</feature>
<evidence type="ECO:0008006" key="5">
    <source>
        <dbReference type="Google" id="ProtNLM"/>
    </source>
</evidence>
<comment type="caution">
    <text evidence="3">The sequence shown here is derived from an EMBL/GenBank/DDBJ whole genome shotgun (WGS) entry which is preliminary data.</text>
</comment>
<keyword evidence="2" id="KW-1133">Transmembrane helix</keyword>
<organism evidence="3 4">
    <name type="scientific">Brevibacterium casei</name>
    <dbReference type="NCBI Taxonomy" id="33889"/>
    <lineage>
        <taxon>Bacteria</taxon>
        <taxon>Bacillati</taxon>
        <taxon>Actinomycetota</taxon>
        <taxon>Actinomycetes</taxon>
        <taxon>Micrococcales</taxon>
        <taxon>Brevibacteriaceae</taxon>
        <taxon>Brevibacterium</taxon>
    </lineage>
</organism>
<gene>
    <name evidence="3" type="ORF">B8X04_15530</name>
</gene>
<feature type="transmembrane region" description="Helical" evidence="2">
    <location>
        <begin position="148"/>
        <end position="168"/>
    </location>
</feature>
<dbReference type="InterPro" id="IPR009339">
    <property type="entry name" value="DUF998"/>
</dbReference>
<feature type="transmembrane region" description="Helical" evidence="2">
    <location>
        <begin position="70"/>
        <end position="91"/>
    </location>
</feature>
<dbReference type="AlphaFoldDB" id="A0A269Z6R3"/>
<evidence type="ECO:0000313" key="3">
    <source>
        <dbReference type="EMBL" id="PAK93483.1"/>
    </source>
</evidence>
<feature type="transmembrane region" description="Helical" evidence="2">
    <location>
        <begin position="283"/>
        <end position="305"/>
    </location>
</feature>
<dbReference type="RefSeq" id="WP_095376746.1">
    <property type="nucleotide sequence ID" value="NZ_NCWY01000018.1"/>
</dbReference>
<dbReference type="Proteomes" id="UP000216867">
    <property type="component" value="Unassembled WGS sequence"/>
</dbReference>
<feature type="transmembrane region" description="Helical" evidence="2">
    <location>
        <begin position="111"/>
        <end position="136"/>
    </location>
</feature>
<evidence type="ECO:0000256" key="1">
    <source>
        <dbReference type="SAM" id="MobiDB-lite"/>
    </source>
</evidence>
<feature type="transmembrane region" description="Helical" evidence="2">
    <location>
        <begin position="175"/>
        <end position="195"/>
    </location>
</feature>
<feature type="transmembrane region" description="Helical" evidence="2">
    <location>
        <begin position="317"/>
        <end position="336"/>
    </location>
</feature>
<feature type="region of interest" description="Disordered" evidence="1">
    <location>
        <begin position="1"/>
        <end position="25"/>
    </location>
</feature>
<accession>A0A269Z6R3</accession>
<keyword evidence="2" id="KW-0472">Membrane</keyword>
<name>A0A269Z6R3_9MICO</name>
<feature type="transmembrane region" description="Helical" evidence="2">
    <location>
        <begin position="342"/>
        <end position="360"/>
    </location>
</feature>
<sequence>MAESAPRRGGPRLLTTGRGRGEAPLTLRSPQTRLESLATRFAVVAFVLTAIVVVLVMAGQRLPLGGADSLGALAAWPASVASGLGFALSYLRSSRRPDLAWRRRLPWVKRIIDLIALISAVAMVASIIVHAVFQVFQLGFRGLTVDPLGGAALAGAAAAACAYFAVIIADEVTSVVVVSLVVADLFLGTLASMIQSPEATWWQFHFSRLGNDTGINGYQFNISLQIAGLLLTTLANRIGHDIALGLRHRGVRDPRRITILTWEFAAIGICMIVVGSVPDAVNFPVHVSAGAGMVVSFLAFFLTLLRLAPGLPKDFTATSFVVVAAVAAAILLWVPLGYYNLTGMETMAAGVLFAWLFLLARTTQAYAEAPTTG</sequence>
<protein>
    <recommendedName>
        <fullName evidence="5">DUF998 domain-containing protein</fullName>
    </recommendedName>
</protein>
<dbReference type="EMBL" id="NCWY01000018">
    <property type="protein sequence ID" value="PAK93483.1"/>
    <property type="molecule type" value="Genomic_DNA"/>
</dbReference>
<feature type="transmembrane region" description="Helical" evidence="2">
    <location>
        <begin position="37"/>
        <end position="58"/>
    </location>
</feature>
<feature type="compositionally biased region" description="Low complexity" evidence="1">
    <location>
        <begin position="7"/>
        <end position="17"/>
    </location>
</feature>
<evidence type="ECO:0000256" key="2">
    <source>
        <dbReference type="SAM" id="Phobius"/>
    </source>
</evidence>
<evidence type="ECO:0000313" key="4">
    <source>
        <dbReference type="Proteomes" id="UP000216867"/>
    </source>
</evidence>
<feature type="transmembrane region" description="Helical" evidence="2">
    <location>
        <begin position="257"/>
        <end position="277"/>
    </location>
</feature>